<feature type="domain" description="Glycosyltransferase RgtA/B/C/D-like" evidence="2">
    <location>
        <begin position="92"/>
        <end position="236"/>
    </location>
</feature>
<feature type="transmembrane region" description="Helical" evidence="1">
    <location>
        <begin position="16"/>
        <end position="39"/>
    </location>
</feature>
<dbReference type="EMBL" id="BMGC01000012">
    <property type="protein sequence ID" value="GGB32043.1"/>
    <property type="molecule type" value="Genomic_DNA"/>
</dbReference>
<proteinExistence type="predicted"/>
<name>A0A916WUX4_9ACTN</name>
<feature type="transmembrane region" description="Helical" evidence="1">
    <location>
        <begin position="335"/>
        <end position="355"/>
    </location>
</feature>
<reference evidence="3" key="1">
    <citation type="journal article" date="2014" name="Int. J. Syst. Evol. Microbiol.">
        <title>Complete genome sequence of Corynebacterium casei LMG S-19264T (=DSM 44701T), isolated from a smear-ripened cheese.</title>
        <authorList>
            <consortium name="US DOE Joint Genome Institute (JGI-PGF)"/>
            <person name="Walter F."/>
            <person name="Albersmeier A."/>
            <person name="Kalinowski J."/>
            <person name="Ruckert C."/>
        </authorList>
    </citation>
    <scope>NUCLEOTIDE SEQUENCE</scope>
    <source>
        <strain evidence="3">CGMCC 1.12827</strain>
    </source>
</reference>
<comment type="caution">
    <text evidence="3">The sequence shown here is derived from an EMBL/GenBank/DDBJ whole genome shotgun (WGS) entry which is preliminary data.</text>
</comment>
<feature type="transmembrane region" description="Helical" evidence="1">
    <location>
        <begin position="119"/>
        <end position="141"/>
    </location>
</feature>
<feature type="transmembrane region" description="Helical" evidence="1">
    <location>
        <begin position="185"/>
        <end position="206"/>
    </location>
</feature>
<evidence type="ECO:0000313" key="4">
    <source>
        <dbReference type="Proteomes" id="UP000621454"/>
    </source>
</evidence>
<protein>
    <recommendedName>
        <fullName evidence="2">Glycosyltransferase RgtA/B/C/D-like domain-containing protein</fullName>
    </recommendedName>
</protein>
<keyword evidence="4" id="KW-1185">Reference proteome</keyword>
<dbReference type="Pfam" id="PF13231">
    <property type="entry name" value="PMT_2"/>
    <property type="match status" value="1"/>
</dbReference>
<dbReference type="AlphaFoldDB" id="A0A916WUX4"/>
<evidence type="ECO:0000256" key="1">
    <source>
        <dbReference type="SAM" id="Phobius"/>
    </source>
</evidence>
<keyword evidence="1" id="KW-1133">Transmembrane helix</keyword>
<feature type="transmembrane region" description="Helical" evidence="1">
    <location>
        <begin position="280"/>
        <end position="300"/>
    </location>
</feature>
<feature type="transmembrane region" description="Helical" evidence="1">
    <location>
        <begin position="148"/>
        <end position="165"/>
    </location>
</feature>
<evidence type="ECO:0000313" key="3">
    <source>
        <dbReference type="EMBL" id="GGB32043.1"/>
    </source>
</evidence>
<feature type="transmembrane region" description="Helical" evidence="1">
    <location>
        <begin position="218"/>
        <end position="238"/>
    </location>
</feature>
<dbReference type="InterPro" id="IPR038731">
    <property type="entry name" value="RgtA/B/C-like"/>
</dbReference>
<feature type="transmembrane region" description="Helical" evidence="1">
    <location>
        <begin position="307"/>
        <end position="329"/>
    </location>
</feature>
<dbReference type="RefSeq" id="WP_308421384.1">
    <property type="nucleotide sequence ID" value="NZ_BMGC01000012.1"/>
</dbReference>
<keyword evidence="1" id="KW-0812">Transmembrane</keyword>
<keyword evidence="1" id="KW-0472">Membrane</keyword>
<feature type="transmembrane region" description="Helical" evidence="1">
    <location>
        <begin position="93"/>
        <end position="113"/>
    </location>
</feature>
<dbReference type="Proteomes" id="UP000621454">
    <property type="component" value="Unassembled WGS sequence"/>
</dbReference>
<gene>
    <name evidence="3" type="ORF">GCM10011489_20300</name>
</gene>
<sequence>MSRITALRSRAPGLSIYLAAFVFYLAIGLYLNVTVQFILGDTLSRVAAAQAVLFSRFPHLSAIGFVFTPLTAIVQLPVVAFSRIWPVITADAISAVIMSASFMAGAVFMLFGITRDRALPWTMSSAVTVLFAINPMIVFYGGNGMSEAPFVFFLLWAVRRLLRWVDSDDVHDLTTCGIALGLAYLVRYDAVAATIAVAVVVAIRTWTRAPEEGRRRRVLLDVVLVAGPAFFAFVVWAATSWLVTGNAFEQFESQYGNAAILRESGGRAPESLVSAIKFPIIEIGILAPGLVVVVGVVALVRGVRRRWWPFVVPVMVFGSVLAFQALTYIRGSTFGFLRFYIVAIPLLAVLALLMVPARRVLPAKRPG</sequence>
<feature type="transmembrane region" description="Helical" evidence="1">
    <location>
        <begin position="59"/>
        <end position="81"/>
    </location>
</feature>
<evidence type="ECO:0000259" key="2">
    <source>
        <dbReference type="Pfam" id="PF13231"/>
    </source>
</evidence>
<organism evidence="3 4">
    <name type="scientific">Gordonia jinhuaensis</name>
    <dbReference type="NCBI Taxonomy" id="1517702"/>
    <lineage>
        <taxon>Bacteria</taxon>
        <taxon>Bacillati</taxon>
        <taxon>Actinomycetota</taxon>
        <taxon>Actinomycetes</taxon>
        <taxon>Mycobacteriales</taxon>
        <taxon>Gordoniaceae</taxon>
        <taxon>Gordonia</taxon>
    </lineage>
</organism>
<reference evidence="3" key="2">
    <citation type="submission" date="2020-09" db="EMBL/GenBank/DDBJ databases">
        <authorList>
            <person name="Sun Q."/>
            <person name="Zhou Y."/>
        </authorList>
    </citation>
    <scope>NUCLEOTIDE SEQUENCE</scope>
    <source>
        <strain evidence="3">CGMCC 1.12827</strain>
    </source>
</reference>
<accession>A0A916WUX4</accession>